<reference evidence="2" key="1">
    <citation type="submission" date="2013-10" db="EMBL/GenBank/DDBJ databases">
        <title>Genomic analysis of the causative agents of coccidiosis in chickens.</title>
        <authorList>
            <person name="Reid A.J."/>
            <person name="Blake D."/>
            <person name="Billington K."/>
            <person name="Browne H."/>
            <person name="Dunn M."/>
            <person name="Hung S."/>
            <person name="Kawahara F."/>
            <person name="Miranda-Saavedra D."/>
            <person name="Mourier T."/>
            <person name="Nagra H."/>
            <person name="Otto T.D."/>
            <person name="Rawlings N."/>
            <person name="Sanchez A."/>
            <person name="Sanders M."/>
            <person name="Subramaniam C."/>
            <person name="Tay Y."/>
            <person name="Dear P."/>
            <person name="Doerig C."/>
            <person name="Gruber A."/>
            <person name="Parkinson J."/>
            <person name="Shirley M."/>
            <person name="Wan K.L."/>
            <person name="Berriman M."/>
            <person name="Tomley F."/>
            <person name="Pain A."/>
        </authorList>
    </citation>
    <scope>NUCLEOTIDE SEQUENCE</scope>
    <source>
        <strain evidence="2">Houghton</strain>
    </source>
</reference>
<reference evidence="2" key="2">
    <citation type="submission" date="2013-10" db="EMBL/GenBank/DDBJ databases">
        <authorList>
            <person name="Aslett M."/>
        </authorList>
    </citation>
    <scope>NUCLEOTIDE SEQUENCE</scope>
    <source>
        <strain evidence="2">Houghton</strain>
    </source>
</reference>
<feature type="transmembrane region" description="Helical" evidence="1">
    <location>
        <begin position="221"/>
        <end position="243"/>
    </location>
</feature>
<name>U6GEZ2_EIMAC</name>
<dbReference type="OMA" id="DIGLHIM"/>
<dbReference type="AlphaFoldDB" id="U6GEZ2"/>
<keyword evidence="1" id="KW-1133">Transmembrane helix</keyword>
<dbReference type="VEuPathDB" id="ToxoDB:EAH_00029830"/>
<dbReference type="GeneID" id="25271053"/>
<accession>U6GEZ2</accession>
<dbReference type="OrthoDB" id="10425288at2759"/>
<dbReference type="SUPFAM" id="SSF58038">
    <property type="entry name" value="SNARE fusion complex"/>
    <property type="match status" value="1"/>
</dbReference>
<organism evidence="2 3">
    <name type="scientific">Eimeria acervulina</name>
    <name type="common">Coccidian parasite</name>
    <dbReference type="NCBI Taxonomy" id="5801"/>
    <lineage>
        <taxon>Eukaryota</taxon>
        <taxon>Sar</taxon>
        <taxon>Alveolata</taxon>
        <taxon>Apicomplexa</taxon>
        <taxon>Conoidasida</taxon>
        <taxon>Coccidia</taxon>
        <taxon>Eucoccidiorida</taxon>
        <taxon>Eimeriorina</taxon>
        <taxon>Eimeriidae</taxon>
        <taxon>Eimeria</taxon>
    </lineage>
</organism>
<sequence>MFSGNSDKGFCLGAASEFSGGEDGGGGVYTPHLGASLNGSVGYESYNGVYKTTNYKLLEDQFKKRMQHAQNLIARAELAPPSAAAASTIATALSDADVSLQQLSIEARGSPSGHALAAEISSYAAALQLLQKASAARESQLPLVTPQEPVLGVEEINCINSRLIEECSSTALKTEEIGLSIAFQLRAQRDVLLHTNRLAEGTHTEGDRSRKAITKLIRTHLLNRVMLTATIAALALCIILLLLHKSKLFRFYF</sequence>
<gene>
    <name evidence="2" type="ORF">EAH_00029830</name>
</gene>
<keyword evidence="1" id="KW-0812">Transmembrane</keyword>
<dbReference type="RefSeq" id="XP_013251652.1">
    <property type="nucleotide sequence ID" value="XM_013396198.1"/>
</dbReference>
<dbReference type="EMBL" id="HG670800">
    <property type="protein sequence ID" value="CDI78087.1"/>
    <property type="molecule type" value="Genomic_DNA"/>
</dbReference>
<evidence type="ECO:0000313" key="3">
    <source>
        <dbReference type="Proteomes" id="UP000018050"/>
    </source>
</evidence>
<dbReference type="Gene3D" id="1.20.5.110">
    <property type="match status" value="1"/>
</dbReference>
<evidence type="ECO:0000313" key="2">
    <source>
        <dbReference type="EMBL" id="CDI78087.1"/>
    </source>
</evidence>
<proteinExistence type="predicted"/>
<evidence type="ECO:0000256" key="1">
    <source>
        <dbReference type="SAM" id="Phobius"/>
    </source>
</evidence>
<keyword evidence="1" id="KW-0472">Membrane</keyword>
<keyword evidence="3" id="KW-1185">Reference proteome</keyword>
<dbReference type="Proteomes" id="UP000018050">
    <property type="component" value="Unassembled WGS sequence"/>
</dbReference>
<protein>
    <submittedName>
        <fullName evidence="2">Uncharacterized protein</fullName>
    </submittedName>
</protein>